<organism evidence="2 3">
    <name type="scientific">Marinomonas fungiae</name>
    <dbReference type="NCBI Taxonomy" id="1137284"/>
    <lineage>
        <taxon>Bacteria</taxon>
        <taxon>Pseudomonadati</taxon>
        <taxon>Pseudomonadota</taxon>
        <taxon>Gammaproteobacteria</taxon>
        <taxon>Oceanospirillales</taxon>
        <taxon>Oceanospirillaceae</taxon>
        <taxon>Marinomonas</taxon>
    </lineage>
</organism>
<evidence type="ECO:0000313" key="2">
    <source>
        <dbReference type="EMBL" id="CUB03984.1"/>
    </source>
</evidence>
<dbReference type="Pfam" id="PF00561">
    <property type="entry name" value="Abhydrolase_1"/>
    <property type="match status" value="1"/>
</dbReference>
<evidence type="ECO:0000259" key="1">
    <source>
        <dbReference type="Pfam" id="PF00561"/>
    </source>
</evidence>
<evidence type="ECO:0000313" key="3">
    <source>
        <dbReference type="Proteomes" id="UP000182769"/>
    </source>
</evidence>
<dbReference type="InterPro" id="IPR000073">
    <property type="entry name" value="AB_hydrolase_1"/>
</dbReference>
<proteinExistence type="predicted"/>
<gene>
    <name evidence="2" type="ORF">Ga0061065_10576</name>
</gene>
<dbReference type="STRING" id="1137284.GCA_001418205_01843"/>
<dbReference type="OrthoDB" id="6251202at2"/>
<feature type="domain" description="AB hydrolase-1" evidence="1">
    <location>
        <begin position="40"/>
        <end position="216"/>
    </location>
</feature>
<reference evidence="3" key="1">
    <citation type="submission" date="2015-08" db="EMBL/GenBank/DDBJ databases">
        <authorList>
            <person name="Varghese N."/>
        </authorList>
    </citation>
    <scope>NUCLEOTIDE SEQUENCE [LARGE SCALE GENOMIC DNA]</scope>
    <source>
        <strain evidence="3">JCM 18476</strain>
    </source>
</reference>
<dbReference type="RefSeq" id="WP_055462944.1">
    <property type="nucleotide sequence ID" value="NZ_CYHG01000005.1"/>
</dbReference>
<protein>
    <submittedName>
        <fullName evidence="2">Pimeloyl-ACP methyl ester carboxylesterase</fullName>
    </submittedName>
</protein>
<dbReference type="EMBL" id="CYHG01000005">
    <property type="protein sequence ID" value="CUB03984.1"/>
    <property type="molecule type" value="Genomic_DNA"/>
</dbReference>
<dbReference type="SUPFAM" id="SSF53474">
    <property type="entry name" value="alpha/beta-Hydrolases"/>
    <property type="match status" value="1"/>
</dbReference>
<dbReference type="Gene3D" id="3.40.50.1820">
    <property type="entry name" value="alpha/beta hydrolase"/>
    <property type="match status" value="1"/>
</dbReference>
<dbReference type="InterPro" id="IPR029058">
    <property type="entry name" value="AB_hydrolase_fold"/>
</dbReference>
<name>A0A0K6ILL6_9GAMM</name>
<dbReference type="Proteomes" id="UP000182769">
    <property type="component" value="Unassembled WGS sequence"/>
</dbReference>
<keyword evidence="3" id="KW-1185">Reference proteome</keyword>
<sequence>MTNVYCVPGTMCNEVLWQDVMSYLPDHMSIKHVVIPDQGSIAEMVSGILKQLPSTPVNLLGFSLGGYLLSEIARVAPERINAAIVLSNSAGALPENEKQQRLQALQWVSQVGYRGIPIKKAKAMLAPINAQNDRLVEKIVAMDKALGQEAFVAQLQATIERQNNTTAIARSGCKWLVLAGLADQFVTAESLNQLAQFDNVSVNVVAQSGHMLPLEQPKWVASKMTNFFNCSD</sequence>
<dbReference type="AlphaFoldDB" id="A0A0K6ILL6"/>
<accession>A0A0K6ILL6</accession>